<keyword evidence="3 7" id="KW-0812">Transmembrane</keyword>
<comment type="subcellular location">
    <subcellularLocation>
        <location evidence="1">Membrane</location>
        <topology evidence="1">Single-pass membrane protein</topology>
    </subcellularLocation>
</comment>
<sequence>MTKPDESKNNYPSGELELQQNIGYDEKIQFLVSATGEIKCISNAIGQELDEQNLILDEVDDQLDTVKGRLEKYNNQMKELTHSKQGPLLLISVILTIVFLFLFFWVIL</sequence>
<dbReference type="InterPro" id="IPR000727">
    <property type="entry name" value="T_SNARE_dom"/>
</dbReference>
<reference evidence="9 10" key="1">
    <citation type="submission" date="2024-04" db="EMBL/GenBank/DDBJ databases">
        <title>Tritrichomonas musculus Genome.</title>
        <authorList>
            <person name="Alves-Ferreira E."/>
            <person name="Grigg M."/>
            <person name="Lorenzi H."/>
            <person name="Galac M."/>
        </authorList>
    </citation>
    <scope>NUCLEOTIDE SEQUENCE [LARGE SCALE GENOMIC DNA]</scope>
    <source>
        <strain evidence="9 10">EAF2021</strain>
    </source>
</reference>
<evidence type="ECO:0000256" key="6">
    <source>
        <dbReference type="SAM" id="Coils"/>
    </source>
</evidence>
<dbReference type="PROSITE" id="PS50192">
    <property type="entry name" value="T_SNARE"/>
    <property type="match status" value="1"/>
</dbReference>
<keyword evidence="6" id="KW-0175">Coiled coil</keyword>
<organism evidence="9 10">
    <name type="scientific">Tritrichomonas musculus</name>
    <dbReference type="NCBI Taxonomy" id="1915356"/>
    <lineage>
        <taxon>Eukaryota</taxon>
        <taxon>Metamonada</taxon>
        <taxon>Parabasalia</taxon>
        <taxon>Tritrichomonadida</taxon>
        <taxon>Tritrichomonadidae</taxon>
        <taxon>Tritrichomonas</taxon>
    </lineage>
</organism>
<dbReference type="Proteomes" id="UP001470230">
    <property type="component" value="Unassembled WGS sequence"/>
</dbReference>
<evidence type="ECO:0000256" key="5">
    <source>
        <dbReference type="ARBA" id="ARBA00023136"/>
    </source>
</evidence>
<evidence type="ECO:0000259" key="8">
    <source>
        <dbReference type="PROSITE" id="PS50192"/>
    </source>
</evidence>
<dbReference type="PANTHER" id="PTHR12791">
    <property type="entry name" value="GOLGI SNARE BET1-RELATED"/>
    <property type="match status" value="1"/>
</dbReference>
<feature type="transmembrane region" description="Helical" evidence="7">
    <location>
        <begin position="87"/>
        <end position="107"/>
    </location>
</feature>
<evidence type="ECO:0000256" key="2">
    <source>
        <dbReference type="ARBA" id="ARBA00022448"/>
    </source>
</evidence>
<gene>
    <name evidence="9" type="ORF">M9Y10_002889</name>
</gene>
<dbReference type="SUPFAM" id="SSF58038">
    <property type="entry name" value="SNARE fusion complex"/>
    <property type="match status" value="1"/>
</dbReference>
<dbReference type="EMBL" id="JAPFFF010000001">
    <property type="protein sequence ID" value="KAK8900562.1"/>
    <property type="molecule type" value="Genomic_DNA"/>
</dbReference>
<accession>A0ABR2LB19</accession>
<keyword evidence="10" id="KW-1185">Reference proteome</keyword>
<dbReference type="Gene3D" id="1.20.5.110">
    <property type="match status" value="1"/>
</dbReference>
<evidence type="ECO:0000256" key="4">
    <source>
        <dbReference type="ARBA" id="ARBA00022989"/>
    </source>
</evidence>
<keyword evidence="5 7" id="KW-0472">Membrane</keyword>
<evidence type="ECO:0000256" key="7">
    <source>
        <dbReference type="SAM" id="Phobius"/>
    </source>
</evidence>
<proteinExistence type="predicted"/>
<evidence type="ECO:0000256" key="3">
    <source>
        <dbReference type="ARBA" id="ARBA00022692"/>
    </source>
</evidence>
<evidence type="ECO:0000313" key="9">
    <source>
        <dbReference type="EMBL" id="KAK8900562.1"/>
    </source>
</evidence>
<name>A0ABR2LB19_9EUKA</name>
<evidence type="ECO:0000256" key="1">
    <source>
        <dbReference type="ARBA" id="ARBA00004167"/>
    </source>
</evidence>
<keyword evidence="4 7" id="KW-1133">Transmembrane helix</keyword>
<comment type="caution">
    <text evidence="9">The sequence shown here is derived from an EMBL/GenBank/DDBJ whole genome shotgun (WGS) entry which is preliminary data.</text>
</comment>
<feature type="domain" description="T-SNARE coiled-coil homology" evidence="8">
    <location>
        <begin position="25"/>
        <end position="80"/>
    </location>
</feature>
<evidence type="ECO:0000313" key="10">
    <source>
        <dbReference type="Proteomes" id="UP001470230"/>
    </source>
</evidence>
<keyword evidence="2" id="KW-0813">Transport</keyword>
<feature type="coiled-coil region" evidence="6">
    <location>
        <begin position="56"/>
        <end position="83"/>
    </location>
</feature>
<protein>
    <recommendedName>
        <fullName evidence="8">t-SNARE coiled-coil homology domain-containing protein</fullName>
    </recommendedName>
</protein>